<evidence type="ECO:0000256" key="5">
    <source>
        <dbReference type="PROSITE-ProRule" id="PRU00335"/>
    </source>
</evidence>
<dbReference type="SUPFAM" id="SSF48498">
    <property type="entry name" value="Tetracyclin repressor-like, C-terminal domain"/>
    <property type="match status" value="1"/>
</dbReference>
<protein>
    <submittedName>
        <fullName evidence="7">TetR family transcriptional regulator</fullName>
    </submittedName>
</protein>
<dbReference type="InterPro" id="IPR001647">
    <property type="entry name" value="HTH_TetR"/>
</dbReference>
<dbReference type="InterPro" id="IPR013572">
    <property type="entry name" value="Tscrpt_reg_MAATS_C"/>
</dbReference>
<proteinExistence type="predicted"/>
<keyword evidence="4" id="KW-0804">Transcription</keyword>
<evidence type="ECO:0000313" key="8">
    <source>
        <dbReference type="Proteomes" id="UP001518989"/>
    </source>
</evidence>
<name>A0ABS3KNR4_9PROT</name>
<dbReference type="RefSeq" id="WP_207416566.1">
    <property type="nucleotide sequence ID" value="NZ_CP061177.1"/>
</dbReference>
<keyword evidence="1" id="KW-0678">Repressor</keyword>
<dbReference type="PANTHER" id="PTHR30055:SF240">
    <property type="entry name" value="HTH-TYPE TRANSCRIPTIONAL REGULATOR ACRR"/>
    <property type="match status" value="1"/>
</dbReference>
<accession>A0ABS3KNR4</accession>
<dbReference type="PROSITE" id="PS50977">
    <property type="entry name" value="HTH_TETR_2"/>
    <property type="match status" value="1"/>
</dbReference>
<dbReference type="Pfam" id="PF00440">
    <property type="entry name" value="TetR_N"/>
    <property type="match status" value="1"/>
</dbReference>
<evidence type="ECO:0000256" key="4">
    <source>
        <dbReference type="ARBA" id="ARBA00023163"/>
    </source>
</evidence>
<sequence>MARRTKQEADETREALLNAAELVFLERGVARASLDEIARAAGCSRGAVHWHFGDKLGLFLALDERLLLFQDEACELLADKDDCRLLSSMRGNIVDAMLRLEQDPHRRRLLTVMLQRCEYVDEMAPALERRLKADATMRSVLRRRFEAAVAHGEMACAWSPEQAATFLHSLIGGLINDWLRADGAFSLSHDIDQALEVFFACLGVATPQAVSTHA</sequence>
<dbReference type="InterPro" id="IPR050109">
    <property type="entry name" value="HTH-type_TetR-like_transc_reg"/>
</dbReference>
<comment type="caution">
    <text evidence="7">The sequence shown here is derived from an EMBL/GenBank/DDBJ whole genome shotgun (WGS) entry which is preliminary data.</text>
</comment>
<evidence type="ECO:0000313" key="7">
    <source>
        <dbReference type="EMBL" id="MBO1079108.1"/>
    </source>
</evidence>
<feature type="DNA-binding region" description="H-T-H motif" evidence="5">
    <location>
        <begin position="33"/>
        <end position="52"/>
    </location>
</feature>
<gene>
    <name evidence="7" type="ORF">IAI61_08700</name>
</gene>
<evidence type="ECO:0000256" key="3">
    <source>
        <dbReference type="ARBA" id="ARBA00023125"/>
    </source>
</evidence>
<evidence type="ECO:0000259" key="6">
    <source>
        <dbReference type="PROSITE" id="PS50977"/>
    </source>
</evidence>
<dbReference type="PRINTS" id="PR00455">
    <property type="entry name" value="HTHTETR"/>
</dbReference>
<dbReference type="InterPro" id="IPR009057">
    <property type="entry name" value="Homeodomain-like_sf"/>
</dbReference>
<dbReference type="Pfam" id="PF08361">
    <property type="entry name" value="TetR_C_2"/>
    <property type="match status" value="1"/>
</dbReference>
<dbReference type="PANTHER" id="PTHR30055">
    <property type="entry name" value="HTH-TYPE TRANSCRIPTIONAL REGULATOR RUTR"/>
    <property type="match status" value="1"/>
</dbReference>
<reference evidence="7 8" key="1">
    <citation type="submission" date="2020-09" db="EMBL/GenBank/DDBJ databases">
        <title>Roseomonas.</title>
        <authorList>
            <person name="Zhu W."/>
        </authorList>
    </citation>
    <scope>NUCLEOTIDE SEQUENCE [LARGE SCALE GENOMIC DNA]</scope>
    <source>
        <strain evidence="7 8">573</strain>
    </source>
</reference>
<dbReference type="Proteomes" id="UP001518989">
    <property type="component" value="Unassembled WGS sequence"/>
</dbReference>
<feature type="domain" description="HTH tetR-type" evidence="6">
    <location>
        <begin position="10"/>
        <end position="70"/>
    </location>
</feature>
<keyword evidence="2" id="KW-0805">Transcription regulation</keyword>
<keyword evidence="3 5" id="KW-0238">DNA-binding</keyword>
<organism evidence="7 8">
    <name type="scientific">Roseomonas haemaphysalidis</name>
    <dbReference type="NCBI Taxonomy" id="2768162"/>
    <lineage>
        <taxon>Bacteria</taxon>
        <taxon>Pseudomonadati</taxon>
        <taxon>Pseudomonadota</taxon>
        <taxon>Alphaproteobacteria</taxon>
        <taxon>Acetobacterales</taxon>
        <taxon>Roseomonadaceae</taxon>
        <taxon>Roseomonas</taxon>
    </lineage>
</organism>
<dbReference type="SUPFAM" id="SSF46689">
    <property type="entry name" value="Homeodomain-like"/>
    <property type="match status" value="1"/>
</dbReference>
<evidence type="ECO:0000256" key="1">
    <source>
        <dbReference type="ARBA" id="ARBA00022491"/>
    </source>
</evidence>
<dbReference type="Gene3D" id="1.10.357.10">
    <property type="entry name" value="Tetracycline Repressor, domain 2"/>
    <property type="match status" value="1"/>
</dbReference>
<keyword evidence="8" id="KW-1185">Reference proteome</keyword>
<evidence type="ECO:0000256" key="2">
    <source>
        <dbReference type="ARBA" id="ARBA00023015"/>
    </source>
</evidence>
<dbReference type="EMBL" id="JACTNG010000003">
    <property type="protein sequence ID" value="MBO1079108.1"/>
    <property type="molecule type" value="Genomic_DNA"/>
</dbReference>
<dbReference type="InterPro" id="IPR036271">
    <property type="entry name" value="Tet_transcr_reg_TetR-rel_C_sf"/>
</dbReference>